<sequence>MIAFWRGSAYLRGVRVHHLNCGTMRAPGGDLVCHVLLAETDNGLVLVDTGFGLADLADPASRLGPPRHLLRPALDREETAVVQVERLGFRPADVRHIVVTHFDIDHIGGLADFPHAQVHVTAAEVEGAMRPPTRGERRRFRSAQWSHGPKLVEHTPDGESWRGFAAAKELTDIAPGIVLISLPGHTRGHACVAVDAGSRWLLHCGDAFYHRGTLDGTRVPLGLRLAETGVAFDRARVRANHARLAALHQQADPGLTLLSAHDPVLYAALATP</sequence>
<dbReference type="PANTHER" id="PTHR42978">
    <property type="entry name" value="QUORUM-QUENCHING LACTONASE YTNP-RELATED-RELATED"/>
    <property type="match status" value="1"/>
</dbReference>
<keyword evidence="5" id="KW-0862">Zinc</keyword>
<comment type="similarity">
    <text evidence="2">Belongs to the metallo-beta-lactamase superfamily.</text>
</comment>
<evidence type="ECO:0000313" key="7">
    <source>
        <dbReference type="EMBL" id="BCJ40629.1"/>
    </source>
</evidence>
<evidence type="ECO:0000259" key="6">
    <source>
        <dbReference type="SMART" id="SM00849"/>
    </source>
</evidence>
<comment type="cofactor">
    <cofactor evidence="1">
        <name>Zn(2+)</name>
        <dbReference type="ChEBI" id="CHEBI:29105"/>
    </cofactor>
</comment>
<dbReference type="SUPFAM" id="SSF56281">
    <property type="entry name" value="Metallo-hydrolase/oxidoreductase"/>
    <property type="match status" value="1"/>
</dbReference>
<evidence type="ECO:0000313" key="8">
    <source>
        <dbReference type="Proteomes" id="UP000676967"/>
    </source>
</evidence>
<dbReference type="InterPro" id="IPR001279">
    <property type="entry name" value="Metallo-B-lactamas"/>
</dbReference>
<proteinExistence type="inferred from homology"/>
<dbReference type="CDD" id="cd07742">
    <property type="entry name" value="metallo-hydrolase-like_MBL-fold"/>
    <property type="match status" value="1"/>
</dbReference>
<keyword evidence="3" id="KW-0479">Metal-binding</keyword>
<accession>A0ABM7LN28</accession>
<keyword evidence="4" id="KW-0378">Hydrolase</keyword>
<dbReference type="Pfam" id="PF00753">
    <property type="entry name" value="Lactamase_B"/>
    <property type="match status" value="1"/>
</dbReference>
<gene>
    <name evidence="7" type="ORF">Aiant_12860</name>
</gene>
<organism evidence="7 8">
    <name type="scientific">Actinoplanes ianthinogenes</name>
    <dbReference type="NCBI Taxonomy" id="122358"/>
    <lineage>
        <taxon>Bacteria</taxon>
        <taxon>Bacillati</taxon>
        <taxon>Actinomycetota</taxon>
        <taxon>Actinomycetes</taxon>
        <taxon>Micromonosporales</taxon>
        <taxon>Micromonosporaceae</taxon>
        <taxon>Actinoplanes</taxon>
    </lineage>
</organism>
<evidence type="ECO:0000256" key="2">
    <source>
        <dbReference type="ARBA" id="ARBA00007749"/>
    </source>
</evidence>
<keyword evidence="8" id="KW-1185">Reference proteome</keyword>
<evidence type="ECO:0000256" key="5">
    <source>
        <dbReference type="ARBA" id="ARBA00022833"/>
    </source>
</evidence>
<dbReference type="SMART" id="SM00849">
    <property type="entry name" value="Lactamase_B"/>
    <property type="match status" value="1"/>
</dbReference>
<evidence type="ECO:0000256" key="4">
    <source>
        <dbReference type="ARBA" id="ARBA00022801"/>
    </source>
</evidence>
<dbReference type="Gene3D" id="3.60.15.10">
    <property type="entry name" value="Ribonuclease Z/Hydroxyacylglutathione hydrolase-like"/>
    <property type="match status" value="1"/>
</dbReference>
<feature type="domain" description="Metallo-beta-lactamase" evidence="6">
    <location>
        <begin position="32"/>
        <end position="241"/>
    </location>
</feature>
<name>A0ABM7LN28_9ACTN</name>
<evidence type="ECO:0000256" key="1">
    <source>
        <dbReference type="ARBA" id="ARBA00001947"/>
    </source>
</evidence>
<dbReference type="InterPro" id="IPR051013">
    <property type="entry name" value="MBL_superfamily_lactonases"/>
</dbReference>
<dbReference type="EMBL" id="AP023356">
    <property type="protein sequence ID" value="BCJ40629.1"/>
    <property type="molecule type" value="Genomic_DNA"/>
</dbReference>
<dbReference type="PANTHER" id="PTHR42978:SF7">
    <property type="entry name" value="METALLO-HYDROLASE RV2300C-RELATED"/>
    <property type="match status" value="1"/>
</dbReference>
<evidence type="ECO:0000256" key="3">
    <source>
        <dbReference type="ARBA" id="ARBA00022723"/>
    </source>
</evidence>
<protein>
    <submittedName>
        <fullName evidence="7">Metallo-hydrolase</fullName>
    </submittedName>
</protein>
<reference evidence="7 8" key="1">
    <citation type="submission" date="2020-08" db="EMBL/GenBank/DDBJ databases">
        <title>Whole genome shotgun sequence of Actinoplanes ianthinogenes NBRC 13996.</title>
        <authorList>
            <person name="Komaki H."/>
            <person name="Tamura T."/>
        </authorList>
    </citation>
    <scope>NUCLEOTIDE SEQUENCE [LARGE SCALE GENOMIC DNA]</scope>
    <source>
        <strain evidence="7 8">NBRC 13996</strain>
    </source>
</reference>
<dbReference type="Proteomes" id="UP000676967">
    <property type="component" value="Chromosome"/>
</dbReference>
<dbReference type="InterPro" id="IPR036866">
    <property type="entry name" value="RibonucZ/Hydroxyglut_hydro"/>
</dbReference>